<evidence type="ECO:0000256" key="1">
    <source>
        <dbReference type="SAM" id="MobiDB-lite"/>
    </source>
</evidence>
<feature type="region of interest" description="Disordered" evidence="1">
    <location>
        <begin position="48"/>
        <end position="67"/>
    </location>
</feature>
<evidence type="ECO:0000256" key="2">
    <source>
        <dbReference type="SAM" id="Phobius"/>
    </source>
</evidence>
<dbReference type="CDD" id="cd02972">
    <property type="entry name" value="DsbA_family"/>
    <property type="match status" value="1"/>
</dbReference>
<dbReference type="PANTHER" id="PTHR35891">
    <property type="entry name" value="THIOL:DISULFIDE INTERCHANGE PROTEIN DSBA"/>
    <property type="match status" value="1"/>
</dbReference>
<feature type="transmembrane region" description="Helical" evidence="2">
    <location>
        <begin position="21"/>
        <end position="42"/>
    </location>
</feature>
<keyword evidence="2" id="KW-1133">Transmembrane helix</keyword>
<feature type="domain" description="Thioredoxin" evidence="3">
    <location>
        <begin position="51"/>
        <end position="235"/>
    </location>
</feature>
<dbReference type="Gene3D" id="3.40.30.10">
    <property type="entry name" value="Glutaredoxin"/>
    <property type="match status" value="1"/>
</dbReference>
<dbReference type="InterPro" id="IPR013766">
    <property type="entry name" value="Thioredoxin_domain"/>
</dbReference>
<dbReference type="Pfam" id="PF13462">
    <property type="entry name" value="Thioredoxin_4"/>
    <property type="match status" value="1"/>
</dbReference>
<comment type="caution">
    <text evidence="4">The sequence shown here is derived from an EMBL/GenBank/DDBJ whole genome shotgun (WGS) entry which is preliminary data.</text>
</comment>
<dbReference type="Proteomes" id="UP000318380">
    <property type="component" value="Unassembled WGS sequence"/>
</dbReference>
<dbReference type="SUPFAM" id="SSF52833">
    <property type="entry name" value="Thioredoxin-like"/>
    <property type="match status" value="1"/>
</dbReference>
<keyword evidence="5" id="KW-1185">Reference proteome</keyword>
<dbReference type="OrthoDB" id="117402at2"/>
<keyword evidence="2" id="KW-0812">Transmembrane</keyword>
<accession>A0A561BXR5</accession>
<name>A0A561BXR5_9ACTN</name>
<dbReference type="AlphaFoldDB" id="A0A561BXR5"/>
<evidence type="ECO:0000313" key="4">
    <source>
        <dbReference type="EMBL" id="TWD83679.1"/>
    </source>
</evidence>
<reference evidence="4 5" key="1">
    <citation type="submission" date="2019-06" db="EMBL/GenBank/DDBJ databases">
        <title>Sequencing the genomes of 1000 actinobacteria strains.</title>
        <authorList>
            <person name="Klenk H.-P."/>
        </authorList>
    </citation>
    <scope>NUCLEOTIDE SEQUENCE [LARGE SCALE GENOMIC DNA]</scope>
    <source>
        <strain evidence="4 5">DSM 24683</strain>
    </source>
</reference>
<gene>
    <name evidence="4" type="ORF">FB561_4846</name>
</gene>
<proteinExistence type="predicted"/>
<dbReference type="PROSITE" id="PS51352">
    <property type="entry name" value="THIOREDOXIN_2"/>
    <property type="match status" value="1"/>
</dbReference>
<dbReference type="InterPro" id="IPR050824">
    <property type="entry name" value="Thiol_disulfide_DsbA"/>
</dbReference>
<dbReference type="PANTHER" id="PTHR35891:SF3">
    <property type="entry name" value="THIOL:DISULFIDE INTERCHANGE PROTEIN DSBL"/>
    <property type="match status" value="1"/>
</dbReference>
<dbReference type="InterPro" id="IPR036249">
    <property type="entry name" value="Thioredoxin-like_sf"/>
</dbReference>
<sequence>MSKTKPPMNPLLAQKKRRIGPGVVVVVILVLALGAGVGVQYWRSNSKVEVSSNGNPEPTVITGPGTAGKGVTVGKEGAKAHIDLYLDFRCPHCKDFEDEAGPAINKLVDDGTATLTYWPLMFVNPDSSPRLANAFAAAAANGKARSYSDEMYADFAKSWTNDQLIELGKQLGIDDAKFETAIKDNAYGGWLQSVGQAATDRKVEGTPTVFVNGKMLEADQLTPEGITDAVTAASNGS</sequence>
<dbReference type="InterPro" id="IPR012336">
    <property type="entry name" value="Thioredoxin-like_fold"/>
</dbReference>
<organism evidence="4 5">
    <name type="scientific">Kribbella amoyensis</name>
    <dbReference type="NCBI Taxonomy" id="996641"/>
    <lineage>
        <taxon>Bacteria</taxon>
        <taxon>Bacillati</taxon>
        <taxon>Actinomycetota</taxon>
        <taxon>Actinomycetes</taxon>
        <taxon>Propionibacteriales</taxon>
        <taxon>Kribbellaceae</taxon>
        <taxon>Kribbella</taxon>
    </lineage>
</organism>
<dbReference type="EMBL" id="VIVK01000001">
    <property type="protein sequence ID" value="TWD83679.1"/>
    <property type="molecule type" value="Genomic_DNA"/>
</dbReference>
<protein>
    <submittedName>
        <fullName evidence="4">Thioredoxin-like protein</fullName>
    </submittedName>
</protein>
<evidence type="ECO:0000313" key="5">
    <source>
        <dbReference type="Proteomes" id="UP000318380"/>
    </source>
</evidence>
<evidence type="ECO:0000259" key="3">
    <source>
        <dbReference type="PROSITE" id="PS51352"/>
    </source>
</evidence>
<keyword evidence="2" id="KW-0472">Membrane</keyword>